<dbReference type="EMBL" id="LT795059">
    <property type="protein sequence ID" value="SJX62746.1"/>
    <property type="molecule type" value="Genomic_DNA"/>
</dbReference>
<protein>
    <submittedName>
        <fullName evidence="3">Uncharacterized protein</fullName>
    </submittedName>
</protein>
<feature type="signal peptide" evidence="2">
    <location>
        <begin position="1"/>
        <end position="21"/>
    </location>
</feature>
<name>A0A2N8UCM5_9BASI</name>
<organism evidence="3 4">
    <name type="scientific">Sporisorium reilianum f. sp. reilianum</name>
    <dbReference type="NCBI Taxonomy" id="72559"/>
    <lineage>
        <taxon>Eukaryota</taxon>
        <taxon>Fungi</taxon>
        <taxon>Dikarya</taxon>
        <taxon>Basidiomycota</taxon>
        <taxon>Ustilaginomycotina</taxon>
        <taxon>Ustilaginomycetes</taxon>
        <taxon>Ustilaginales</taxon>
        <taxon>Ustilaginaceae</taxon>
        <taxon>Sporisorium</taxon>
    </lineage>
</organism>
<dbReference type="PROSITE" id="PS51257">
    <property type="entry name" value="PROKAR_LIPOPROTEIN"/>
    <property type="match status" value="1"/>
</dbReference>
<reference evidence="3 4" key="1">
    <citation type="submission" date="2017-02" db="EMBL/GenBank/DDBJ databases">
        <authorList>
            <person name="Peterson S.W."/>
        </authorList>
    </citation>
    <scope>NUCLEOTIDE SEQUENCE [LARGE SCALE GENOMIC DNA]</scope>
    <source>
        <strain evidence="3 4">SRS1_H2-8</strain>
    </source>
</reference>
<accession>A0A2N8UCM5</accession>
<evidence type="ECO:0000313" key="3">
    <source>
        <dbReference type="EMBL" id="SJX62746.1"/>
    </source>
</evidence>
<evidence type="ECO:0000256" key="1">
    <source>
        <dbReference type="SAM" id="MobiDB-lite"/>
    </source>
</evidence>
<evidence type="ECO:0000313" key="4">
    <source>
        <dbReference type="Proteomes" id="UP000239563"/>
    </source>
</evidence>
<dbReference type="AlphaFoldDB" id="A0A2N8UCM5"/>
<sequence length="172" mass="19087">MRTSVNAFLALVLLSTACVLANDIPAMVSAIPETEALWKLLQDGFLPGKYSNEKMRNFSVQSWQAFLQSHGNTIIDEHMKRLANDPDSAKEGVNVDDKAKSVAAKVIERYAQHRHESKTAPAVRDAVIDSWQMPDGANMLVDNPSAKAELMDRRLQRSVRSSDPGVGHRRAF</sequence>
<gene>
    <name evidence="3" type="ORF">SRS1_11003</name>
</gene>
<evidence type="ECO:0000256" key="2">
    <source>
        <dbReference type="SAM" id="SignalP"/>
    </source>
</evidence>
<dbReference type="Proteomes" id="UP000239563">
    <property type="component" value="Chromosome VI"/>
</dbReference>
<feature type="chain" id="PRO_5014653735" evidence="2">
    <location>
        <begin position="22"/>
        <end position="172"/>
    </location>
</feature>
<feature type="region of interest" description="Disordered" evidence="1">
    <location>
        <begin position="153"/>
        <end position="172"/>
    </location>
</feature>
<proteinExistence type="predicted"/>
<keyword evidence="2" id="KW-0732">Signal</keyword>